<name>A0A7J5ZAA8_DISMA</name>
<feature type="domain" description="RUN" evidence="1">
    <location>
        <begin position="38"/>
        <end position="170"/>
    </location>
</feature>
<organism evidence="2 3">
    <name type="scientific">Dissostichus mawsoni</name>
    <name type="common">Antarctic cod</name>
    <dbReference type="NCBI Taxonomy" id="36200"/>
    <lineage>
        <taxon>Eukaryota</taxon>
        <taxon>Metazoa</taxon>
        <taxon>Chordata</taxon>
        <taxon>Craniata</taxon>
        <taxon>Vertebrata</taxon>
        <taxon>Euteleostomi</taxon>
        <taxon>Actinopterygii</taxon>
        <taxon>Neopterygii</taxon>
        <taxon>Teleostei</taxon>
        <taxon>Neoteleostei</taxon>
        <taxon>Acanthomorphata</taxon>
        <taxon>Eupercaria</taxon>
        <taxon>Perciformes</taxon>
        <taxon>Notothenioidei</taxon>
        <taxon>Nototheniidae</taxon>
        <taxon>Dissostichus</taxon>
    </lineage>
</organism>
<comment type="caution">
    <text evidence="2">The sequence shown here is derived from an EMBL/GenBank/DDBJ whole genome shotgun (WGS) entry which is preliminary data.</text>
</comment>
<dbReference type="GO" id="GO:0072383">
    <property type="term" value="P:plus-end-directed vesicle transport along microtubule"/>
    <property type="evidence" value="ECO:0007669"/>
    <property type="project" value="TreeGrafter"/>
</dbReference>
<evidence type="ECO:0000259" key="1">
    <source>
        <dbReference type="PROSITE" id="PS50826"/>
    </source>
</evidence>
<dbReference type="InterPro" id="IPR004012">
    <property type="entry name" value="Run_dom"/>
</dbReference>
<proteinExistence type="predicted"/>
<evidence type="ECO:0000313" key="2">
    <source>
        <dbReference type="EMBL" id="KAF3858091.1"/>
    </source>
</evidence>
<dbReference type="InterPro" id="IPR037213">
    <property type="entry name" value="Run_dom_sf"/>
</dbReference>
<dbReference type="GO" id="GO:1901098">
    <property type="term" value="P:positive regulation of autophagosome maturation"/>
    <property type="evidence" value="ECO:0007669"/>
    <property type="project" value="TreeGrafter"/>
</dbReference>
<dbReference type="OrthoDB" id="660555at2759"/>
<dbReference type="PANTHER" id="PTHR46753:SF2">
    <property type="entry name" value="FYVE AND COILED-COIL DOMAIN-CONTAINING PROTEIN 1"/>
    <property type="match status" value="1"/>
</dbReference>
<dbReference type="AlphaFoldDB" id="A0A7J5ZAA8"/>
<accession>A0A7J5ZAA8</accession>
<gene>
    <name evidence="2" type="ORF">F7725_011292</name>
</gene>
<dbReference type="EMBL" id="JAAKFY010000004">
    <property type="protein sequence ID" value="KAF3858091.1"/>
    <property type="molecule type" value="Genomic_DNA"/>
</dbReference>
<dbReference type="GO" id="GO:0005764">
    <property type="term" value="C:lysosome"/>
    <property type="evidence" value="ECO:0007669"/>
    <property type="project" value="TreeGrafter"/>
</dbReference>
<keyword evidence="3" id="KW-1185">Reference proteome</keyword>
<evidence type="ECO:0000313" key="3">
    <source>
        <dbReference type="Proteomes" id="UP000518266"/>
    </source>
</evidence>
<dbReference type="GO" id="GO:0005776">
    <property type="term" value="C:autophagosome"/>
    <property type="evidence" value="ECO:0007669"/>
    <property type="project" value="TreeGrafter"/>
</dbReference>
<dbReference type="Pfam" id="PF02759">
    <property type="entry name" value="RUN"/>
    <property type="match status" value="1"/>
</dbReference>
<dbReference type="PANTHER" id="PTHR46753">
    <property type="entry name" value="FYVE AND COILED-COIL DOMAIN-CONTAINING PROTEIN 1"/>
    <property type="match status" value="1"/>
</dbReference>
<dbReference type="GO" id="GO:0005770">
    <property type="term" value="C:late endosome"/>
    <property type="evidence" value="ECO:0007669"/>
    <property type="project" value="TreeGrafter"/>
</dbReference>
<dbReference type="Proteomes" id="UP000518266">
    <property type="component" value="Unassembled WGS sequence"/>
</dbReference>
<protein>
    <recommendedName>
        <fullName evidence="1">RUN domain-containing protein</fullName>
    </recommendedName>
</protein>
<dbReference type="SUPFAM" id="SSF140741">
    <property type="entry name" value="RUN domain-like"/>
    <property type="match status" value="1"/>
</dbReference>
<sequence>MASSSSVGDNQLQRIIRDLHDAVLELSKEHNDCGEPVTDDSANLHKFFYKLEYCYSLTKREDNLSCQRKDYWDYFCDCLIKIKGANDGIRFVKSIPELKTSLGKGRAFIRYSLVHQRLADTLQQCLINQKVTSDWYYARSPFLKSHLTADIINHLYELNQIQFDVAARGYDLDADWPSFASSSSEQGCGCFLFQSVVMSYNLRGVNELNIWSLCCRRTLGNASSAFLWRPPSRCSSINSLVSSYSQVLRN</sequence>
<reference evidence="2 3" key="1">
    <citation type="submission" date="2020-03" db="EMBL/GenBank/DDBJ databases">
        <title>Dissostichus mawsoni Genome sequencing and assembly.</title>
        <authorList>
            <person name="Park H."/>
        </authorList>
    </citation>
    <scope>NUCLEOTIDE SEQUENCE [LARGE SCALE GENOMIC DNA]</scope>
    <source>
        <strain evidence="2">DM0001</strain>
        <tissue evidence="2">Muscle</tissue>
    </source>
</reference>
<dbReference type="PROSITE" id="PS50826">
    <property type="entry name" value="RUN"/>
    <property type="match status" value="1"/>
</dbReference>
<dbReference type="Gene3D" id="1.20.58.900">
    <property type="match status" value="1"/>
</dbReference>
<dbReference type="FunFam" id="1.20.58.900:FF:000010">
    <property type="entry name" value="FYVE and coiled-coil domain containing 1"/>
    <property type="match status" value="1"/>
</dbReference>